<evidence type="ECO:0000256" key="1">
    <source>
        <dbReference type="SAM" id="MobiDB-lite"/>
    </source>
</evidence>
<sequence>MPDQPNKPGGDFERDDKVRSVEDEQAVKNQGQTKPEDYPEPASGDQVE</sequence>
<organism evidence="2 3">
    <name type="scientific">Sphingomonas palmae</name>
    <dbReference type="NCBI Taxonomy" id="1855283"/>
    <lineage>
        <taxon>Bacteria</taxon>
        <taxon>Pseudomonadati</taxon>
        <taxon>Pseudomonadota</taxon>
        <taxon>Alphaproteobacteria</taxon>
        <taxon>Sphingomonadales</taxon>
        <taxon>Sphingomonadaceae</taxon>
        <taxon>Sphingomonas</taxon>
    </lineage>
</organism>
<dbReference type="Proteomes" id="UP000199214">
    <property type="component" value="Unassembled WGS sequence"/>
</dbReference>
<dbReference type="EMBL" id="FNZZ01000004">
    <property type="protein sequence ID" value="SEL61631.1"/>
    <property type="molecule type" value="Genomic_DNA"/>
</dbReference>
<evidence type="ECO:0000313" key="2">
    <source>
        <dbReference type="EMBL" id="SEL61631.1"/>
    </source>
</evidence>
<feature type="region of interest" description="Disordered" evidence="1">
    <location>
        <begin position="1"/>
        <end position="48"/>
    </location>
</feature>
<keyword evidence="3" id="KW-1185">Reference proteome</keyword>
<feature type="compositionally biased region" description="Basic and acidic residues" evidence="1">
    <location>
        <begin position="10"/>
        <end position="26"/>
    </location>
</feature>
<proteinExistence type="predicted"/>
<accession>A0A1H7RN23</accession>
<gene>
    <name evidence="2" type="ORF">SAMN05216382_2301</name>
</gene>
<dbReference type="AlphaFoldDB" id="A0A1H7RN23"/>
<reference evidence="3" key="1">
    <citation type="submission" date="2016-10" db="EMBL/GenBank/DDBJ databases">
        <authorList>
            <person name="Varghese N."/>
            <person name="Submissions S."/>
        </authorList>
    </citation>
    <scope>NUCLEOTIDE SEQUENCE [LARGE SCALE GENOMIC DNA]</scope>
    <source>
        <strain evidence="3">JS21-1</strain>
    </source>
</reference>
<dbReference type="STRING" id="1855283.SAMN05216382_2301"/>
<dbReference type="RefSeq" id="WP_177171637.1">
    <property type="nucleotide sequence ID" value="NZ_FNZZ01000004.1"/>
</dbReference>
<protein>
    <submittedName>
        <fullName evidence="2">Uncharacterized protein</fullName>
    </submittedName>
</protein>
<name>A0A1H7RN23_9SPHN</name>
<evidence type="ECO:0000313" key="3">
    <source>
        <dbReference type="Proteomes" id="UP000199214"/>
    </source>
</evidence>